<dbReference type="InterPro" id="IPR025665">
    <property type="entry name" value="Beta-barrel_OMP_2"/>
</dbReference>
<evidence type="ECO:0000313" key="4">
    <source>
        <dbReference type="EMBL" id="HIU39075.1"/>
    </source>
</evidence>
<evidence type="ECO:0000313" key="5">
    <source>
        <dbReference type="Proteomes" id="UP000824076"/>
    </source>
</evidence>
<reference evidence="4" key="2">
    <citation type="journal article" date="2021" name="PeerJ">
        <title>Extensive microbial diversity within the chicken gut microbiome revealed by metagenomics and culture.</title>
        <authorList>
            <person name="Gilroy R."/>
            <person name="Ravi A."/>
            <person name="Getino M."/>
            <person name="Pursley I."/>
            <person name="Horton D.L."/>
            <person name="Alikhan N.F."/>
            <person name="Baker D."/>
            <person name="Gharbi K."/>
            <person name="Hall N."/>
            <person name="Watson M."/>
            <person name="Adriaenssens E.M."/>
            <person name="Foster-Nyarko E."/>
            <person name="Jarju S."/>
            <person name="Secka A."/>
            <person name="Antonio M."/>
            <person name="Oren A."/>
            <person name="Chaudhuri R.R."/>
            <person name="La Ragione R."/>
            <person name="Hildebrand F."/>
            <person name="Pallen M.J."/>
        </authorList>
    </citation>
    <scope>NUCLEOTIDE SEQUENCE</scope>
    <source>
        <strain evidence="4">17073</strain>
    </source>
</reference>
<dbReference type="EMBL" id="DVMS01000151">
    <property type="protein sequence ID" value="HIU39075.1"/>
    <property type="molecule type" value="Genomic_DNA"/>
</dbReference>
<reference evidence="4" key="1">
    <citation type="submission" date="2020-10" db="EMBL/GenBank/DDBJ databases">
        <authorList>
            <person name="Gilroy R."/>
        </authorList>
    </citation>
    <scope>NUCLEOTIDE SEQUENCE</scope>
    <source>
        <strain evidence="4">17073</strain>
    </source>
</reference>
<feature type="region of interest" description="Disordered" evidence="1">
    <location>
        <begin position="118"/>
        <end position="166"/>
    </location>
</feature>
<feature type="domain" description="Outer membrane protein beta-barrel" evidence="3">
    <location>
        <begin position="268"/>
        <end position="397"/>
    </location>
</feature>
<gene>
    <name evidence="4" type="ORF">IAD18_05360</name>
</gene>
<dbReference type="AlphaFoldDB" id="A0A9D1ILD2"/>
<feature type="transmembrane region" description="Helical" evidence="2">
    <location>
        <begin position="45"/>
        <end position="66"/>
    </location>
</feature>
<dbReference type="Proteomes" id="UP000824076">
    <property type="component" value="Unassembled WGS sequence"/>
</dbReference>
<keyword evidence="2" id="KW-1133">Transmembrane helix</keyword>
<evidence type="ECO:0000259" key="3">
    <source>
        <dbReference type="Pfam" id="PF13568"/>
    </source>
</evidence>
<feature type="region of interest" description="Disordered" evidence="1">
    <location>
        <begin position="70"/>
        <end position="98"/>
    </location>
</feature>
<sequence>MNTENENKWFDTVRRKLENYEEPTGEQLWERIAQDLPAKKSRKAVVVRIAAIASACAALFAGVFFLTSRPDASQKQASRPSLVSTADRSEKPATTAAAPNILTASSLIDSPAAIAETRSYPTPQTSSSTLPDAETSQQTSRITETEAAQPSANPADSTETAQTPPPADTLRLLERRFDNNRNASQPAIAKKLPKQKNDHKKWHIAIAATNQFGGNGSSSTQGFSPLLTTDFGVHKPATVGSSQPDAQSEVFRETYYKVLAHTIDKPTSTDDIYSLPVSYSASFRYMLTEHWGLNIGISYANASTERRSGSESDYYSIKQKTHYVGIPISVSYTFLDTRYLTLYALAGGSIEKCVAATQENAIVAAGNESDKNTFKDEKIDSKPWQGSLNIGAGVQFNITDHYGLFAEPLLAYDLGDDNGSLPLRRRNDLNFQLSIGLRVSY</sequence>
<dbReference type="Pfam" id="PF13568">
    <property type="entry name" value="OMP_b-brl_2"/>
    <property type="match status" value="1"/>
</dbReference>
<name>A0A9D1ILD2_9BACT</name>
<protein>
    <submittedName>
        <fullName evidence="4">Outer membrane beta-barrel protein</fullName>
    </submittedName>
</protein>
<feature type="compositionally biased region" description="Polar residues" evidence="1">
    <location>
        <begin position="70"/>
        <end position="86"/>
    </location>
</feature>
<dbReference type="InterPro" id="IPR011250">
    <property type="entry name" value="OMP/PagP_B-barrel"/>
</dbReference>
<dbReference type="Gene3D" id="2.40.160.20">
    <property type="match status" value="1"/>
</dbReference>
<evidence type="ECO:0000256" key="2">
    <source>
        <dbReference type="SAM" id="Phobius"/>
    </source>
</evidence>
<feature type="compositionally biased region" description="Polar residues" evidence="1">
    <location>
        <begin position="119"/>
        <end position="162"/>
    </location>
</feature>
<organism evidence="4 5">
    <name type="scientific">Candidatus Limisoma intestinavium</name>
    <dbReference type="NCBI Taxonomy" id="2840856"/>
    <lineage>
        <taxon>Bacteria</taxon>
        <taxon>Pseudomonadati</taxon>
        <taxon>Bacteroidota</taxon>
        <taxon>Bacteroidia</taxon>
        <taxon>Bacteroidales</taxon>
        <taxon>Candidatus Limisoma</taxon>
    </lineage>
</organism>
<evidence type="ECO:0000256" key="1">
    <source>
        <dbReference type="SAM" id="MobiDB-lite"/>
    </source>
</evidence>
<keyword evidence="2" id="KW-0812">Transmembrane</keyword>
<comment type="caution">
    <text evidence="4">The sequence shown here is derived from an EMBL/GenBank/DDBJ whole genome shotgun (WGS) entry which is preliminary data.</text>
</comment>
<proteinExistence type="predicted"/>
<accession>A0A9D1ILD2</accession>
<feature type="region of interest" description="Disordered" evidence="1">
    <location>
        <begin position="180"/>
        <end position="199"/>
    </location>
</feature>
<keyword evidence="2" id="KW-0472">Membrane</keyword>
<dbReference type="SUPFAM" id="SSF56925">
    <property type="entry name" value="OMPA-like"/>
    <property type="match status" value="1"/>
</dbReference>